<evidence type="ECO:0008006" key="11">
    <source>
        <dbReference type="Google" id="ProtNLM"/>
    </source>
</evidence>
<keyword evidence="4" id="KW-0378">Hydrolase</keyword>
<dbReference type="GO" id="GO:0016779">
    <property type="term" value="F:nucleotidyltransferase activity"/>
    <property type="evidence" value="ECO:0007669"/>
    <property type="project" value="UniProtKB-KW"/>
</dbReference>
<protein>
    <recommendedName>
        <fullName evidence="11">Endonuclease</fullName>
    </recommendedName>
</protein>
<comment type="caution">
    <text evidence="9">The sequence shown here is derived from an EMBL/GenBank/DDBJ whole genome shotgun (WGS) entry which is preliminary data.</text>
</comment>
<feature type="domain" description="Integrase catalytic" evidence="8">
    <location>
        <begin position="803"/>
        <end position="979"/>
    </location>
</feature>
<feature type="compositionally biased region" description="Basic residues" evidence="6">
    <location>
        <begin position="55"/>
        <end position="76"/>
    </location>
</feature>
<organism evidence="9 10">
    <name type="scientific">Arctia plantaginis</name>
    <name type="common">Wood tiger moth</name>
    <name type="synonym">Phalaena plantaginis</name>
    <dbReference type="NCBI Taxonomy" id="874455"/>
    <lineage>
        <taxon>Eukaryota</taxon>
        <taxon>Metazoa</taxon>
        <taxon>Ecdysozoa</taxon>
        <taxon>Arthropoda</taxon>
        <taxon>Hexapoda</taxon>
        <taxon>Insecta</taxon>
        <taxon>Pterygota</taxon>
        <taxon>Neoptera</taxon>
        <taxon>Endopterygota</taxon>
        <taxon>Lepidoptera</taxon>
        <taxon>Glossata</taxon>
        <taxon>Ditrysia</taxon>
        <taxon>Noctuoidea</taxon>
        <taxon>Erebidae</taxon>
        <taxon>Arctiinae</taxon>
        <taxon>Arctia</taxon>
    </lineage>
</organism>
<dbReference type="SUPFAM" id="SSF53098">
    <property type="entry name" value="Ribonuclease H-like"/>
    <property type="match status" value="1"/>
</dbReference>
<dbReference type="EMBL" id="CADEBC010000123">
    <property type="protein sequence ID" value="CAB3223012.1"/>
    <property type="molecule type" value="Genomic_DNA"/>
</dbReference>
<accession>A0A8S0YUZ8</accession>
<dbReference type="Proteomes" id="UP000494106">
    <property type="component" value="Unassembled WGS sequence"/>
</dbReference>
<evidence type="ECO:0000256" key="4">
    <source>
        <dbReference type="ARBA" id="ARBA00022759"/>
    </source>
</evidence>
<dbReference type="SUPFAM" id="SSF56672">
    <property type="entry name" value="DNA/RNA polymerases"/>
    <property type="match status" value="1"/>
</dbReference>
<evidence type="ECO:0000313" key="9">
    <source>
        <dbReference type="EMBL" id="CAB3223012.1"/>
    </source>
</evidence>
<dbReference type="Gene3D" id="3.30.420.10">
    <property type="entry name" value="Ribonuclease H-like superfamily/Ribonuclease H"/>
    <property type="match status" value="1"/>
</dbReference>
<dbReference type="InterPro" id="IPR012337">
    <property type="entry name" value="RNaseH-like_sf"/>
</dbReference>
<evidence type="ECO:0000256" key="5">
    <source>
        <dbReference type="PROSITE-ProRule" id="PRU00047"/>
    </source>
</evidence>
<dbReference type="Gene3D" id="2.40.70.10">
    <property type="entry name" value="Acid Proteases"/>
    <property type="match status" value="1"/>
</dbReference>
<feature type="region of interest" description="Disordered" evidence="6">
    <location>
        <begin position="159"/>
        <end position="228"/>
    </location>
</feature>
<dbReference type="PROSITE" id="PS50158">
    <property type="entry name" value="ZF_CCHC"/>
    <property type="match status" value="1"/>
</dbReference>
<dbReference type="AlphaFoldDB" id="A0A8S0YUZ8"/>
<dbReference type="InterPro" id="IPR001878">
    <property type="entry name" value="Znf_CCHC"/>
</dbReference>
<evidence type="ECO:0000259" key="8">
    <source>
        <dbReference type="PROSITE" id="PS50994"/>
    </source>
</evidence>
<feature type="compositionally biased region" description="Basic and acidic residues" evidence="6">
    <location>
        <begin position="135"/>
        <end position="148"/>
    </location>
</feature>
<dbReference type="OrthoDB" id="115435at2759"/>
<evidence type="ECO:0000256" key="2">
    <source>
        <dbReference type="ARBA" id="ARBA00022695"/>
    </source>
</evidence>
<evidence type="ECO:0000256" key="1">
    <source>
        <dbReference type="ARBA" id="ARBA00022679"/>
    </source>
</evidence>
<feature type="region of interest" description="Disordered" evidence="6">
    <location>
        <begin position="135"/>
        <end position="154"/>
    </location>
</feature>
<dbReference type="SUPFAM" id="SSF57756">
    <property type="entry name" value="Retrovirus zinc finger-like domains"/>
    <property type="match status" value="1"/>
</dbReference>
<dbReference type="GO" id="GO:0042575">
    <property type="term" value="C:DNA polymerase complex"/>
    <property type="evidence" value="ECO:0007669"/>
    <property type="project" value="UniProtKB-ARBA"/>
</dbReference>
<dbReference type="InterPro" id="IPR036397">
    <property type="entry name" value="RNaseH_sf"/>
</dbReference>
<reference evidence="9 10" key="1">
    <citation type="submission" date="2020-04" db="EMBL/GenBank/DDBJ databases">
        <authorList>
            <person name="Wallbank WR R."/>
            <person name="Pardo Diaz C."/>
            <person name="Kozak K."/>
            <person name="Martin S."/>
            <person name="Jiggins C."/>
            <person name="Moest M."/>
            <person name="Warren A I."/>
            <person name="Byers J.R.P. K."/>
            <person name="Montejo-Kovacevich G."/>
            <person name="Yen C E."/>
        </authorList>
    </citation>
    <scope>NUCLEOTIDE SEQUENCE [LARGE SCALE GENOMIC DNA]</scope>
</reference>
<dbReference type="GO" id="GO:0003676">
    <property type="term" value="F:nucleic acid binding"/>
    <property type="evidence" value="ECO:0007669"/>
    <property type="project" value="InterPro"/>
</dbReference>
<keyword evidence="4" id="KW-0255">Endonuclease</keyword>
<dbReference type="SMART" id="SM00343">
    <property type="entry name" value="ZnF_C2HC"/>
    <property type="match status" value="3"/>
</dbReference>
<feature type="compositionally biased region" description="Basic and acidic residues" evidence="6">
    <location>
        <begin position="94"/>
        <end position="104"/>
    </location>
</feature>
<dbReference type="InterPro" id="IPR043502">
    <property type="entry name" value="DNA/RNA_pol_sf"/>
</dbReference>
<dbReference type="PANTHER" id="PTHR37984">
    <property type="entry name" value="PROTEIN CBG26694"/>
    <property type="match status" value="1"/>
</dbReference>
<dbReference type="GO" id="GO:0004519">
    <property type="term" value="F:endonuclease activity"/>
    <property type="evidence" value="ECO:0007669"/>
    <property type="project" value="UniProtKB-KW"/>
</dbReference>
<dbReference type="PROSITE" id="PS50994">
    <property type="entry name" value="INTEGRASE"/>
    <property type="match status" value="1"/>
</dbReference>
<dbReference type="InterPro" id="IPR036875">
    <property type="entry name" value="Znf_CCHC_sf"/>
</dbReference>
<evidence type="ECO:0000256" key="3">
    <source>
        <dbReference type="ARBA" id="ARBA00022722"/>
    </source>
</evidence>
<dbReference type="InterPro" id="IPR021109">
    <property type="entry name" value="Peptidase_aspartic_dom_sf"/>
</dbReference>
<dbReference type="GO" id="GO:0071897">
    <property type="term" value="P:DNA biosynthetic process"/>
    <property type="evidence" value="ECO:0007669"/>
    <property type="project" value="UniProtKB-ARBA"/>
</dbReference>
<keyword evidence="1" id="KW-0808">Transferase</keyword>
<feature type="region of interest" description="Disordered" evidence="6">
    <location>
        <begin position="1"/>
        <end position="104"/>
    </location>
</feature>
<keyword evidence="2" id="KW-0548">Nucleotidyltransferase</keyword>
<gene>
    <name evidence="9" type="ORF">APLA_LOCUS1430</name>
</gene>
<keyword evidence="5" id="KW-0863">Zinc-finger</keyword>
<dbReference type="InterPro" id="IPR001584">
    <property type="entry name" value="Integrase_cat-core"/>
</dbReference>
<dbReference type="GO" id="GO:0015074">
    <property type="term" value="P:DNA integration"/>
    <property type="evidence" value="ECO:0007669"/>
    <property type="project" value="InterPro"/>
</dbReference>
<feature type="compositionally biased region" description="Polar residues" evidence="6">
    <location>
        <begin position="17"/>
        <end position="34"/>
    </location>
</feature>
<keyword evidence="3" id="KW-0540">Nuclease</keyword>
<evidence type="ECO:0000313" key="10">
    <source>
        <dbReference type="Proteomes" id="UP000494106"/>
    </source>
</evidence>
<dbReference type="PANTHER" id="PTHR37984:SF5">
    <property type="entry name" value="PROTEIN NYNRIN-LIKE"/>
    <property type="match status" value="1"/>
</dbReference>
<evidence type="ECO:0000259" key="7">
    <source>
        <dbReference type="PROSITE" id="PS50158"/>
    </source>
</evidence>
<evidence type="ECO:0000256" key="6">
    <source>
        <dbReference type="SAM" id="MobiDB-lite"/>
    </source>
</evidence>
<dbReference type="Gene3D" id="4.10.60.10">
    <property type="entry name" value="Zinc finger, CCHC-type"/>
    <property type="match status" value="1"/>
</dbReference>
<feature type="domain" description="CCHC-type" evidence="7">
    <location>
        <begin position="455"/>
        <end position="468"/>
    </location>
</feature>
<keyword evidence="5" id="KW-0862">Zinc</keyword>
<sequence length="1118" mass="128673">MNSTPMSPVSERDSRARSLSHSVQELAGNSSAHNLRSRSPRLEQLIVSSPSQHSNIRRHLRSRERSSRSSHFRSHRHSCEPDSVRSPEGTPKIDFSRSNENSRESYTLRRRECGEQFSLCNHERNSELSILRRLEGSRERSRERNRELRRLHRSEQGSSLGRLYTRGRLHSREQIRGPDHLHAYELRHSRSRSRSHEAGHGSVAADNHLSRERTDQPQGVPPSGMSDLLNNPTFKDFVSLMTTFTKHEQPKKLHFDKSIIPEFDPTVKNHRIETWISKVNECAQIYGWDDKQTSHFALPRLVGHAKKWYEGLQSLNRNWSEWQKCLKRTFPSETNYGALLSEMLDRRYKPGESLDEYYYDKMILLNACNISEKKAVDCIIYGLDDRTLKASASSARFHHPEDLLGFLKDMCRENTDKSYKTKFKNNQIDRPNLNVICNNCKKVGHHYKQCRSIICFNCKQQGHRTQQCAYPIIKCDHCHKLGHKSDNCFLKNKDSSKLTAEKRVMKIELLKTQNKFYKTAVLGERKENIKCFIDFGSDCSLIKDSLLDKYGLKLETGQMPNIKGFANLSIKPIGKTYFKVRIDSVEAFIVAYVILSDQLHVPLLIGQNFTELPHVLVIKTNESLELIDRNIPTDFSCIEHETYNTVELFVYETINFDKVAVVPCYSPNILNVTLFVPGCYRCFLGKEYWIQEGVYEVKDGRTNIIVITPTSVKLNKDSILVRAGKINATVQIQQNQLCFGIETVQEPIDKKDVNINKFLTTYESEQVFRLIERYRKAFAQNLSELGCTNLTEMDIELTDKTPVVYRPYRLSHKERETVQTMVDELLQNDIIEESISSYASPILLVSKKTGDGFTKYCIIKPLRNLKSKPTIIALNDVFSMFGFPCRLISDRGSSFTSKEFESFCISSHIKHILNAVASPRSNGQVERYNRTVLAALSTYTEELGESKWDQEIGKIQWGLNNTLNKGIGKTPSEALFGRSLTNGSENMFSDVFLDTRIRTKDLAEVRSEVSKHIEIDQQKQKQRYDQKRKDPKVYLLGDLVKIKKQTNPNDGQSKKLHPVFSGPYRITKILDNDRYEVSSIPGVSIGKKKYCNIWAVDQIQPWITAHINSKPDSTDSDD</sequence>
<dbReference type="InterPro" id="IPR050951">
    <property type="entry name" value="Retrovirus_Pol_polyprotein"/>
</dbReference>
<keyword evidence="10" id="KW-1185">Reference proteome</keyword>
<proteinExistence type="predicted"/>
<name>A0A8S0YUZ8_ARCPL</name>
<dbReference type="GO" id="GO:0008270">
    <property type="term" value="F:zinc ion binding"/>
    <property type="evidence" value="ECO:0007669"/>
    <property type="project" value="UniProtKB-KW"/>
</dbReference>
<keyword evidence="5" id="KW-0479">Metal-binding</keyword>
<feature type="compositionally biased region" description="Basic and acidic residues" evidence="6">
    <location>
        <begin position="170"/>
        <end position="199"/>
    </location>
</feature>